<protein>
    <recommendedName>
        <fullName evidence="2">histidine kinase</fullName>
        <ecNumber evidence="2">2.7.13.3</ecNumber>
    </recommendedName>
</protein>
<keyword evidence="3" id="KW-0597">Phosphoprotein</keyword>
<gene>
    <name evidence="9" type="ORF">ELS83_01345</name>
</gene>
<sequence length="520" mass="58870">MHCYLVLTCVNGVRYTCNLKQISCTLAVTKENHNQMKKRIRIIFLLIIASLIGLIIIQGFWITKFYRINKEQVAKEIKLSLENGVKKEMTLRYAQHTSVLFPNIDTKSVVFVADSLSNPELDSIVQLVRKGKKLNPANITYHVSSVQGSIPELDSVPETVELRLREMLGSLLSDQQVSIQLHLIDSMLRADMDRSGFDMEYQLKIHDRMLSSSQIDDNALLNGEEDSKAFLTHKVPATILGDKEIHLRIDGSVLQLFSSPIVKGSFLATLALLILVVSSYFYMLKTIFDQKKLSSTKSDFINNMTHELKTPIATVSAIVESMQNFGVLDDRQKTEKYLDVSKKELGRLSGLVEKVLNMAREEREPLKMNPEQLNIREVFDNIINSQTIKQVEKQLSFDLKIDEDAEKVTADCFHLVNVMHNLIENSIKYSNDPLMIRIASERNGEYIKISLSDNGIGIPKRHQSKVFDQFYRVPTGDVHDVKGFGLGLYYVRNIVEKHGGKIGLHSEIGAGSTFIINLPL</sequence>
<dbReference type="SUPFAM" id="SSF55874">
    <property type="entry name" value="ATPase domain of HSP90 chaperone/DNA topoisomerase II/histidine kinase"/>
    <property type="match status" value="1"/>
</dbReference>
<organism evidence="9 10">
    <name type="scientific">Marinifilum caeruleilacunae</name>
    <dbReference type="NCBI Taxonomy" id="2499076"/>
    <lineage>
        <taxon>Bacteria</taxon>
        <taxon>Pseudomonadati</taxon>
        <taxon>Bacteroidota</taxon>
        <taxon>Bacteroidia</taxon>
        <taxon>Marinilabiliales</taxon>
        <taxon>Marinifilaceae</taxon>
    </lineage>
</organism>
<dbReference type="Pfam" id="PF02518">
    <property type="entry name" value="HATPase_c"/>
    <property type="match status" value="1"/>
</dbReference>
<keyword evidence="6" id="KW-0902">Two-component regulatory system</keyword>
<evidence type="ECO:0000256" key="7">
    <source>
        <dbReference type="SAM" id="Phobius"/>
    </source>
</evidence>
<dbReference type="InterPro" id="IPR003594">
    <property type="entry name" value="HATPase_dom"/>
</dbReference>
<dbReference type="PANTHER" id="PTHR45453">
    <property type="entry name" value="PHOSPHATE REGULON SENSOR PROTEIN PHOR"/>
    <property type="match status" value="1"/>
</dbReference>
<dbReference type="Proteomes" id="UP000732105">
    <property type="component" value="Unassembled WGS sequence"/>
</dbReference>
<evidence type="ECO:0000259" key="8">
    <source>
        <dbReference type="PROSITE" id="PS50109"/>
    </source>
</evidence>
<keyword evidence="10" id="KW-1185">Reference proteome</keyword>
<dbReference type="SMART" id="SM00388">
    <property type="entry name" value="HisKA"/>
    <property type="match status" value="1"/>
</dbReference>
<dbReference type="Gene3D" id="1.10.287.130">
    <property type="match status" value="1"/>
</dbReference>
<dbReference type="SUPFAM" id="SSF47384">
    <property type="entry name" value="Homodimeric domain of signal transducing histidine kinase"/>
    <property type="match status" value="1"/>
</dbReference>
<dbReference type="InterPro" id="IPR003661">
    <property type="entry name" value="HisK_dim/P_dom"/>
</dbReference>
<evidence type="ECO:0000256" key="4">
    <source>
        <dbReference type="ARBA" id="ARBA00022679"/>
    </source>
</evidence>
<keyword evidence="7" id="KW-0812">Transmembrane</keyword>
<feature type="transmembrane region" description="Helical" evidence="7">
    <location>
        <begin position="42"/>
        <end position="62"/>
    </location>
</feature>
<evidence type="ECO:0000256" key="5">
    <source>
        <dbReference type="ARBA" id="ARBA00022777"/>
    </source>
</evidence>
<dbReference type="EC" id="2.7.13.3" evidence="2"/>
<comment type="catalytic activity">
    <reaction evidence="1">
        <text>ATP + protein L-histidine = ADP + protein N-phospho-L-histidine.</text>
        <dbReference type="EC" id="2.7.13.3"/>
    </reaction>
</comment>
<dbReference type="PANTHER" id="PTHR45453:SF1">
    <property type="entry name" value="PHOSPHATE REGULON SENSOR PROTEIN PHOR"/>
    <property type="match status" value="1"/>
</dbReference>
<dbReference type="InterPro" id="IPR036097">
    <property type="entry name" value="HisK_dim/P_sf"/>
</dbReference>
<dbReference type="SMART" id="SM00387">
    <property type="entry name" value="HATPase_c"/>
    <property type="match status" value="1"/>
</dbReference>
<dbReference type="InterPro" id="IPR004358">
    <property type="entry name" value="Sig_transdc_His_kin-like_C"/>
</dbReference>
<dbReference type="PRINTS" id="PR00344">
    <property type="entry name" value="BCTRLSENSOR"/>
</dbReference>
<keyword evidence="7" id="KW-1133">Transmembrane helix</keyword>
<dbReference type="Pfam" id="PF00512">
    <property type="entry name" value="HisKA"/>
    <property type="match status" value="1"/>
</dbReference>
<keyword evidence="5 9" id="KW-0418">Kinase</keyword>
<proteinExistence type="predicted"/>
<evidence type="ECO:0000256" key="2">
    <source>
        <dbReference type="ARBA" id="ARBA00012438"/>
    </source>
</evidence>
<dbReference type="InterPro" id="IPR036890">
    <property type="entry name" value="HATPase_C_sf"/>
</dbReference>
<evidence type="ECO:0000313" key="9">
    <source>
        <dbReference type="EMBL" id="NOU58444.1"/>
    </source>
</evidence>
<dbReference type="InterPro" id="IPR005467">
    <property type="entry name" value="His_kinase_dom"/>
</dbReference>
<keyword evidence="4" id="KW-0808">Transferase</keyword>
<dbReference type="CDD" id="cd00082">
    <property type="entry name" value="HisKA"/>
    <property type="match status" value="1"/>
</dbReference>
<dbReference type="GO" id="GO:0016301">
    <property type="term" value="F:kinase activity"/>
    <property type="evidence" value="ECO:0007669"/>
    <property type="project" value="UniProtKB-KW"/>
</dbReference>
<evidence type="ECO:0000313" key="10">
    <source>
        <dbReference type="Proteomes" id="UP000732105"/>
    </source>
</evidence>
<dbReference type="Gene3D" id="3.30.565.10">
    <property type="entry name" value="Histidine kinase-like ATPase, C-terminal domain"/>
    <property type="match status" value="1"/>
</dbReference>
<comment type="caution">
    <text evidence="9">The sequence shown here is derived from an EMBL/GenBank/DDBJ whole genome shotgun (WGS) entry which is preliminary data.</text>
</comment>
<evidence type="ECO:0000256" key="3">
    <source>
        <dbReference type="ARBA" id="ARBA00022553"/>
    </source>
</evidence>
<feature type="transmembrane region" description="Helical" evidence="7">
    <location>
        <begin position="264"/>
        <end position="284"/>
    </location>
</feature>
<dbReference type="InterPro" id="IPR050351">
    <property type="entry name" value="BphY/WalK/GraS-like"/>
</dbReference>
<reference evidence="9 10" key="1">
    <citation type="submission" date="2018-12" db="EMBL/GenBank/DDBJ databases">
        <title>Marinifilum JC070 sp. nov., a marine bacterium isolated from Yongle Blue Hole in the South China Sea.</title>
        <authorList>
            <person name="Fu T."/>
        </authorList>
    </citation>
    <scope>NUCLEOTIDE SEQUENCE [LARGE SCALE GENOMIC DNA]</scope>
    <source>
        <strain evidence="9 10">JC070</strain>
    </source>
</reference>
<accession>A0ABX1WR77</accession>
<keyword evidence="7" id="KW-0472">Membrane</keyword>
<evidence type="ECO:0000256" key="1">
    <source>
        <dbReference type="ARBA" id="ARBA00000085"/>
    </source>
</evidence>
<dbReference type="EMBL" id="RZNH01000001">
    <property type="protein sequence ID" value="NOU58444.1"/>
    <property type="molecule type" value="Genomic_DNA"/>
</dbReference>
<name>A0ABX1WR77_9BACT</name>
<feature type="domain" description="Histidine kinase" evidence="8">
    <location>
        <begin position="303"/>
        <end position="520"/>
    </location>
</feature>
<evidence type="ECO:0000256" key="6">
    <source>
        <dbReference type="ARBA" id="ARBA00023012"/>
    </source>
</evidence>
<dbReference type="PROSITE" id="PS50109">
    <property type="entry name" value="HIS_KIN"/>
    <property type="match status" value="1"/>
</dbReference>
<dbReference type="CDD" id="cd00075">
    <property type="entry name" value="HATPase"/>
    <property type="match status" value="1"/>
</dbReference>